<gene>
    <name evidence="1" type="ORF">GGR11_003028</name>
</gene>
<comment type="caution">
    <text evidence="1">The sequence shown here is derived from an EMBL/GenBank/DDBJ whole genome shotgun (WGS) entry which is preliminary data.</text>
</comment>
<dbReference type="RefSeq" id="WP_183198263.1">
    <property type="nucleotide sequence ID" value="NZ_JACIDA010000003.1"/>
</dbReference>
<proteinExistence type="predicted"/>
<accession>A0A7W6A521</accession>
<dbReference type="Proteomes" id="UP000532936">
    <property type="component" value="Unassembled WGS sequence"/>
</dbReference>
<dbReference type="EMBL" id="JACIDA010000003">
    <property type="protein sequence ID" value="MBB3873466.1"/>
    <property type="molecule type" value="Genomic_DNA"/>
</dbReference>
<evidence type="ECO:0000313" key="1">
    <source>
        <dbReference type="EMBL" id="MBB3873466.1"/>
    </source>
</evidence>
<dbReference type="AlphaFoldDB" id="A0A7W6A521"/>
<reference evidence="1 2" key="1">
    <citation type="submission" date="2020-08" db="EMBL/GenBank/DDBJ databases">
        <title>Genomic Encyclopedia of Type Strains, Phase IV (KMG-IV): sequencing the most valuable type-strain genomes for metagenomic binning, comparative biology and taxonomic classification.</title>
        <authorList>
            <person name="Goeker M."/>
        </authorList>
    </citation>
    <scope>NUCLEOTIDE SEQUENCE [LARGE SCALE GENOMIC DNA]</scope>
    <source>
        <strain evidence="1 2">DSM 14878</strain>
    </source>
</reference>
<sequence>MMAWIAAAIILIAALLLMPVLVDSMKRRRRGPTSSGFGGALLELQKIVSPSTERLVEAQRAKTLEEAGREGSPADD</sequence>
<organism evidence="1 2">
    <name type="scientific">Brevundimonas mediterranea</name>
    <dbReference type="NCBI Taxonomy" id="74329"/>
    <lineage>
        <taxon>Bacteria</taxon>
        <taxon>Pseudomonadati</taxon>
        <taxon>Pseudomonadota</taxon>
        <taxon>Alphaproteobacteria</taxon>
        <taxon>Caulobacterales</taxon>
        <taxon>Caulobacteraceae</taxon>
        <taxon>Brevundimonas</taxon>
    </lineage>
</organism>
<evidence type="ECO:0000313" key="2">
    <source>
        <dbReference type="Proteomes" id="UP000532936"/>
    </source>
</evidence>
<protein>
    <submittedName>
        <fullName evidence="1">Uncharacterized protein</fullName>
    </submittedName>
</protein>
<name>A0A7W6A521_9CAUL</name>